<keyword evidence="2" id="KW-1185">Reference proteome</keyword>
<evidence type="ECO:0000313" key="2">
    <source>
        <dbReference type="Proteomes" id="UP001341840"/>
    </source>
</evidence>
<gene>
    <name evidence="1" type="ORF">PIB30_063377</name>
</gene>
<comment type="caution">
    <text evidence="1">The sequence shown here is derived from an EMBL/GenBank/DDBJ whole genome shotgun (WGS) entry which is preliminary data.</text>
</comment>
<organism evidence="1 2">
    <name type="scientific">Stylosanthes scabra</name>
    <dbReference type="NCBI Taxonomy" id="79078"/>
    <lineage>
        <taxon>Eukaryota</taxon>
        <taxon>Viridiplantae</taxon>
        <taxon>Streptophyta</taxon>
        <taxon>Embryophyta</taxon>
        <taxon>Tracheophyta</taxon>
        <taxon>Spermatophyta</taxon>
        <taxon>Magnoliopsida</taxon>
        <taxon>eudicotyledons</taxon>
        <taxon>Gunneridae</taxon>
        <taxon>Pentapetalae</taxon>
        <taxon>rosids</taxon>
        <taxon>fabids</taxon>
        <taxon>Fabales</taxon>
        <taxon>Fabaceae</taxon>
        <taxon>Papilionoideae</taxon>
        <taxon>50 kb inversion clade</taxon>
        <taxon>dalbergioids sensu lato</taxon>
        <taxon>Dalbergieae</taxon>
        <taxon>Pterocarpus clade</taxon>
        <taxon>Stylosanthes</taxon>
    </lineage>
</organism>
<name>A0ABU6VMD6_9FABA</name>
<evidence type="ECO:0000313" key="1">
    <source>
        <dbReference type="EMBL" id="MED6173830.1"/>
    </source>
</evidence>
<dbReference type="Proteomes" id="UP001341840">
    <property type="component" value="Unassembled WGS sequence"/>
</dbReference>
<dbReference type="EMBL" id="JASCZI010151637">
    <property type="protein sequence ID" value="MED6173830.1"/>
    <property type="molecule type" value="Genomic_DNA"/>
</dbReference>
<protein>
    <submittedName>
        <fullName evidence="1">Uncharacterized protein</fullName>
    </submittedName>
</protein>
<proteinExistence type="predicted"/>
<accession>A0ABU6VMD6</accession>
<sequence length="80" mass="8744">MTTYLSSPSHHSRINIQTNGKVAIKFNLRTLGIEKCLGKAKEGIGSKGFIKRAKTEEATRKVASKVTSGAAYTTLEQSRF</sequence>
<reference evidence="1 2" key="1">
    <citation type="journal article" date="2023" name="Plants (Basel)">
        <title>Bridging the Gap: Combining Genomics and Transcriptomics Approaches to Understand Stylosanthes scabra, an Orphan Legume from the Brazilian Caatinga.</title>
        <authorList>
            <person name="Ferreira-Neto J.R.C."/>
            <person name="da Silva M.D."/>
            <person name="Binneck E."/>
            <person name="de Melo N.F."/>
            <person name="da Silva R.H."/>
            <person name="de Melo A.L.T.M."/>
            <person name="Pandolfi V."/>
            <person name="Bustamante F.O."/>
            <person name="Brasileiro-Vidal A.C."/>
            <person name="Benko-Iseppon A.M."/>
        </authorList>
    </citation>
    <scope>NUCLEOTIDE SEQUENCE [LARGE SCALE GENOMIC DNA]</scope>
    <source>
        <tissue evidence="1">Leaves</tissue>
    </source>
</reference>